<sequence>MELIAGHVLFRHGDRTPIQSYPTDPIKEKDWPNGYGQLTIAGIEQHHRLGQYLRTRYGSILSSNYTASEIVVRSTDYDRTLMSAQSNLIGLYGLKNVSDDTIPIQPVPIHTVPIDKDFLLAVSDCPKFEERGNELHQTDEFKKMNTYYEPFFQKLEIWTNISNITLYNTWNIPDTIYVEHIYNKAPAWADDAVRKNLSDINDYIHYYPYSNDDAKRIYGADIKELSFHYLYSDDDAKRLHGGPVIQDIWLNMNNSRHGNSYRKFKMYSAHDTTISAALAFLRINYPHQPQYASALFVDLYKQNSSYFVKVEYLNVTDSNKPYPYVLDGCSTTECPFEKFTDIYKPLFPGTFEAECMKKNPTPGGDGNNKKMIIILSVAGFALLLIIAGIFVVIYRRKADRGAPLLSSETSSQIA</sequence>
<evidence type="ECO:0000256" key="1">
    <source>
        <dbReference type="ARBA" id="ARBA00000032"/>
    </source>
</evidence>
<dbReference type="Proteomes" id="UP000663845">
    <property type="component" value="Unassembled WGS sequence"/>
</dbReference>
<dbReference type="CDD" id="cd07061">
    <property type="entry name" value="HP_HAP_like"/>
    <property type="match status" value="1"/>
</dbReference>
<evidence type="ECO:0000256" key="7">
    <source>
        <dbReference type="ARBA" id="ARBA00023180"/>
    </source>
</evidence>
<evidence type="ECO:0000313" key="10">
    <source>
        <dbReference type="Proteomes" id="UP000663845"/>
    </source>
</evidence>
<keyword evidence="7" id="KW-0325">Glycoprotein</keyword>
<dbReference type="InterPro" id="IPR050645">
    <property type="entry name" value="Histidine_acid_phosphatase"/>
</dbReference>
<evidence type="ECO:0000313" key="9">
    <source>
        <dbReference type="EMBL" id="CAF1334300.1"/>
    </source>
</evidence>
<evidence type="ECO:0000256" key="2">
    <source>
        <dbReference type="ARBA" id="ARBA00005375"/>
    </source>
</evidence>
<evidence type="ECO:0000256" key="4">
    <source>
        <dbReference type="ARBA" id="ARBA00022729"/>
    </source>
</evidence>
<keyword evidence="8" id="KW-0812">Transmembrane</keyword>
<name>A0A815G658_9BILA</name>
<evidence type="ECO:0000256" key="6">
    <source>
        <dbReference type="ARBA" id="ARBA00023157"/>
    </source>
</evidence>
<dbReference type="AlphaFoldDB" id="A0A815G658"/>
<proteinExistence type="inferred from homology"/>
<evidence type="ECO:0000256" key="8">
    <source>
        <dbReference type="SAM" id="Phobius"/>
    </source>
</evidence>
<evidence type="ECO:0000256" key="5">
    <source>
        <dbReference type="ARBA" id="ARBA00022801"/>
    </source>
</evidence>
<dbReference type="Gene3D" id="3.40.50.1240">
    <property type="entry name" value="Phosphoglycerate mutase-like"/>
    <property type="match status" value="1"/>
</dbReference>
<evidence type="ECO:0000256" key="3">
    <source>
        <dbReference type="ARBA" id="ARBA00012646"/>
    </source>
</evidence>
<reference evidence="9" key="1">
    <citation type="submission" date="2021-02" db="EMBL/GenBank/DDBJ databases">
        <authorList>
            <person name="Nowell W R."/>
        </authorList>
    </citation>
    <scope>NUCLEOTIDE SEQUENCE</scope>
</reference>
<comment type="similarity">
    <text evidence="2">Belongs to the histidine acid phosphatase family.</text>
</comment>
<dbReference type="SUPFAM" id="SSF53254">
    <property type="entry name" value="Phosphoglycerate mutase-like"/>
    <property type="match status" value="1"/>
</dbReference>
<dbReference type="InterPro" id="IPR029033">
    <property type="entry name" value="His_PPase_superfam"/>
</dbReference>
<feature type="transmembrane region" description="Helical" evidence="8">
    <location>
        <begin position="371"/>
        <end position="394"/>
    </location>
</feature>
<comment type="catalytic activity">
    <reaction evidence="1">
        <text>a phosphate monoester + H2O = an alcohol + phosphate</text>
        <dbReference type="Rhea" id="RHEA:15017"/>
        <dbReference type="ChEBI" id="CHEBI:15377"/>
        <dbReference type="ChEBI" id="CHEBI:30879"/>
        <dbReference type="ChEBI" id="CHEBI:43474"/>
        <dbReference type="ChEBI" id="CHEBI:67140"/>
        <dbReference type="EC" id="3.1.3.2"/>
    </reaction>
</comment>
<gene>
    <name evidence="9" type="ORF">JYZ213_LOCUS34130</name>
</gene>
<dbReference type="EMBL" id="CAJNOG010000680">
    <property type="protein sequence ID" value="CAF1334300.1"/>
    <property type="molecule type" value="Genomic_DNA"/>
</dbReference>
<protein>
    <recommendedName>
        <fullName evidence="3">acid phosphatase</fullName>
        <ecNumber evidence="3">3.1.3.2</ecNumber>
    </recommendedName>
</protein>
<keyword evidence="8" id="KW-1133">Transmembrane helix</keyword>
<dbReference type="EC" id="3.1.3.2" evidence="3"/>
<dbReference type="Pfam" id="PF00328">
    <property type="entry name" value="His_Phos_2"/>
    <property type="match status" value="1"/>
</dbReference>
<dbReference type="PANTHER" id="PTHR11567:SF211">
    <property type="entry name" value="PROSTATIC ACID PHOSPHATASE"/>
    <property type="match status" value="1"/>
</dbReference>
<dbReference type="GO" id="GO:0003993">
    <property type="term" value="F:acid phosphatase activity"/>
    <property type="evidence" value="ECO:0007669"/>
    <property type="project" value="UniProtKB-EC"/>
</dbReference>
<accession>A0A815G658</accession>
<dbReference type="InterPro" id="IPR000560">
    <property type="entry name" value="His_Pase_clade-2"/>
</dbReference>
<keyword evidence="4" id="KW-0732">Signal</keyword>
<dbReference type="PANTHER" id="PTHR11567">
    <property type="entry name" value="ACID PHOSPHATASE-RELATED"/>
    <property type="match status" value="1"/>
</dbReference>
<keyword evidence="5" id="KW-0378">Hydrolase</keyword>
<organism evidence="9 10">
    <name type="scientific">Adineta steineri</name>
    <dbReference type="NCBI Taxonomy" id="433720"/>
    <lineage>
        <taxon>Eukaryota</taxon>
        <taxon>Metazoa</taxon>
        <taxon>Spiralia</taxon>
        <taxon>Gnathifera</taxon>
        <taxon>Rotifera</taxon>
        <taxon>Eurotatoria</taxon>
        <taxon>Bdelloidea</taxon>
        <taxon>Adinetida</taxon>
        <taxon>Adinetidae</taxon>
        <taxon>Adineta</taxon>
    </lineage>
</organism>
<keyword evidence="8" id="KW-0472">Membrane</keyword>
<comment type="caution">
    <text evidence="9">The sequence shown here is derived from an EMBL/GenBank/DDBJ whole genome shotgun (WGS) entry which is preliminary data.</text>
</comment>
<keyword evidence="6" id="KW-1015">Disulfide bond</keyword>